<dbReference type="InterPro" id="IPR006913">
    <property type="entry name" value="CENP-V/GFA"/>
</dbReference>
<sequence length="133" mass="14693">MLRGTCHCGAAHWTLEGDPGPVTACSCTLCRRYGALWAYDYVDERIHVAGPMKSYTRPGKDTPSLEILFCPTCACVLAWRGLGSSTTGRTRIAVNVRLAPPEAVADLPIDHFDGLDTYDDLPRDGRCVRDMWF</sequence>
<dbReference type="PANTHER" id="PTHR28620:SF1">
    <property type="entry name" value="CENP-V_GFA DOMAIN-CONTAINING PROTEIN"/>
    <property type="match status" value="1"/>
</dbReference>
<protein>
    <recommendedName>
        <fullName evidence="4">CENP-V/GFA domain-containing protein</fullName>
    </recommendedName>
</protein>
<evidence type="ECO:0000256" key="2">
    <source>
        <dbReference type="ARBA" id="ARBA00022723"/>
    </source>
</evidence>
<reference evidence="5 6" key="1">
    <citation type="submission" date="2020-08" db="EMBL/GenBank/DDBJ databases">
        <title>Genomic Encyclopedia of Type Strains, Phase IV (KMG-IV): sequencing the most valuable type-strain genomes for metagenomic binning, comparative biology and taxonomic classification.</title>
        <authorList>
            <person name="Goeker M."/>
        </authorList>
    </citation>
    <scope>NUCLEOTIDE SEQUENCE [LARGE SCALE GENOMIC DNA]</scope>
    <source>
        <strain evidence="5 6">DSM 100039</strain>
    </source>
</reference>
<gene>
    <name evidence="5" type="ORF">HNQ71_000963</name>
</gene>
<evidence type="ECO:0000256" key="3">
    <source>
        <dbReference type="ARBA" id="ARBA00022833"/>
    </source>
</evidence>
<dbReference type="PANTHER" id="PTHR28620">
    <property type="entry name" value="CENTROMERE PROTEIN V"/>
    <property type="match status" value="1"/>
</dbReference>
<keyword evidence="2" id="KW-0479">Metal-binding</keyword>
<dbReference type="InterPro" id="IPR011057">
    <property type="entry name" value="Mss4-like_sf"/>
</dbReference>
<dbReference type="GO" id="GO:0046872">
    <property type="term" value="F:metal ion binding"/>
    <property type="evidence" value="ECO:0007669"/>
    <property type="project" value="UniProtKB-KW"/>
</dbReference>
<name>A0A841PEH2_9HYPH</name>
<evidence type="ECO:0000256" key="1">
    <source>
        <dbReference type="ARBA" id="ARBA00005495"/>
    </source>
</evidence>
<evidence type="ECO:0000313" key="5">
    <source>
        <dbReference type="EMBL" id="MBB6408319.1"/>
    </source>
</evidence>
<keyword evidence="3" id="KW-0862">Zinc</keyword>
<accession>A0A841PEH2</accession>
<dbReference type="PROSITE" id="PS51891">
    <property type="entry name" value="CENP_V_GFA"/>
    <property type="match status" value="1"/>
</dbReference>
<dbReference type="Proteomes" id="UP000556329">
    <property type="component" value="Unassembled WGS sequence"/>
</dbReference>
<dbReference type="EMBL" id="JACHEF010000001">
    <property type="protein sequence ID" value="MBB6408319.1"/>
    <property type="molecule type" value="Genomic_DNA"/>
</dbReference>
<dbReference type="InterPro" id="IPR052355">
    <property type="entry name" value="CENP-V-like"/>
</dbReference>
<feature type="domain" description="CENP-V/GFA" evidence="4">
    <location>
        <begin position="2"/>
        <end position="119"/>
    </location>
</feature>
<dbReference type="RefSeq" id="WP_184871409.1">
    <property type="nucleotide sequence ID" value="NZ_JACHEF010000001.1"/>
</dbReference>
<organism evidence="5 6">
    <name type="scientific">Mesorhizobium sangaii</name>
    <dbReference type="NCBI Taxonomy" id="505389"/>
    <lineage>
        <taxon>Bacteria</taxon>
        <taxon>Pseudomonadati</taxon>
        <taxon>Pseudomonadota</taxon>
        <taxon>Alphaproteobacteria</taxon>
        <taxon>Hyphomicrobiales</taxon>
        <taxon>Phyllobacteriaceae</taxon>
        <taxon>Mesorhizobium</taxon>
    </lineage>
</organism>
<dbReference type="AlphaFoldDB" id="A0A841PEH2"/>
<dbReference type="GO" id="GO:0016846">
    <property type="term" value="F:carbon-sulfur lyase activity"/>
    <property type="evidence" value="ECO:0007669"/>
    <property type="project" value="InterPro"/>
</dbReference>
<comment type="caution">
    <text evidence="5">The sequence shown here is derived from an EMBL/GenBank/DDBJ whole genome shotgun (WGS) entry which is preliminary data.</text>
</comment>
<proteinExistence type="inferred from homology"/>
<dbReference type="SUPFAM" id="SSF51316">
    <property type="entry name" value="Mss4-like"/>
    <property type="match status" value="1"/>
</dbReference>
<comment type="similarity">
    <text evidence="1">Belongs to the Gfa family.</text>
</comment>
<dbReference type="Pfam" id="PF04828">
    <property type="entry name" value="GFA"/>
    <property type="match status" value="1"/>
</dbReference>
<keyword evidence="6" id="KW-1185">Reference proteome</keyword>
<dbReference type="Gene3D" id="2.170.150.70">
    <property type="match status" value="1"/>
</dbReference>
<evidence type="ECO:0000313" key="6">
    <source>
        <dbReference type="Proteomes" id="UP000556329"/>
    </source>
</evidence>
<evidence type="ECO:0000259" key="4">
    <source>
        <dbReference type="PROSITE" id="PS51891"/>
    </source>
</evidence>